<dbReference type="Pfam" id="PF21305">
    <property type="entry name" value="type_II_gspD_N0"/>
    <property type="match status" value="1"/>
</dbReference>
<keyword evidence="17" id="KW-1185">Reference proteome</keyword>
<keyword evidence="7" id="KW-0653">Protein transport</keyword>
<evidence type="ECO:0000256" key="9">
    <source>
        <dbReference type="ARBA" id="ARBA00023237"/>
    </source>
</evidence>
<evidence type="ECO:0000259" key="15">
    <source>
        <dbReference type="Pfam" id="PF21305"/>
    </source>
</evidence>
<feature type="compositionally biased region" description="Polar residues" evidence="11">
    <location>
        <begin position="344"/>
        <end position="354"/>
    </location>
</feature>
<dbReference type="Proteomes" id="UP001549320">
    <property type="component" value="Unassembled WGS sequence"/>
</dbReference>
<keyword evidence="9" id="KW-0998">Cell outer membrane</keyword>
<feature type="signal peptide" evidence="12">
    <location>
        <begin position="1"/>
        <end position="18"/>
    </location>
</feature>
<evidence type="ECO:0000256" key="3">
    <source>
        <dbReference type="ARBA" id="ARBA00022448"/>
    </source>
</evidence>
<evidence type="ECO:0000259" key="14">
    <source>
        <dbReference type="Pfam" id="PF03958"/>
    </source>
</evidence>
<evidence type="ECO:0000256" key="2">
    <source>
        <dbReference type="ARBA" id="ARBA00006980"/>
    </source>
</evidence>
<keyword evidence="6 12" id="KW-0732">Signal</keyword>
<dbReference type="PANTHER" id="PTHR30332:SF24">
    <property type="entry name" value="SECRETIN GSPD-RELATED"/>
    <property type="match status" value="1"/>
</dbReference>
<dbReference type="Pfam" id="PF03958">
    <property type="entry name" value="Secretin_N"/>
    <property type="match status" value="3"/>
</dbReference>
<comment type="subcellular location">
    <subcellularLocation>
        <location evidence="1 10">Cell outer membrane</location>
    </subcellularLocation>
</comment>
<feature type="domain" description="NolW-like" evidence="14">
    <location>
        <begin position="191"/>
        <end position="286"/>
    </location>
</feature>
<evidence type="ECO:0000256" key="10">
    <source>
        <dbReference type="RuleBase" id="RU004004"/>
    </source>
</evidence>
<evidence type="ECO:0000256" key="1">
    <source>
        <dbReference type="ARBA" id="ARBA00004442"/>
    </source>
</evidence>
<dbReference type="PRINTS" id="PR00811">
    <property type="entry name" value="BCTERIALGSPD"/>
</dbReference>
<sequence>MAVLALCASALIPSFAFAQEGTRAARAGEVTLDFAGAEIDAVARTMATISGRNVVVDPRVKGTMTLTSTAPVNAAQALRLFQTQLRTQGFALVESNGIYLVIPESEAKLQGGSVSAGDRPAGGGQIQTQIFRLTHENANNLVPVLRPLISPNNTINVNAGTNSLIITDYGDNLQRLARIISSLDVAQATGVEIVRLKNALASDLAPLVSKLLETGGSTGGAAVPPATAGLPGQAAPANSAAASAEGGYRTTLIPEPRSNAVIIRAGNAARLAQAKALIEQLDQPAASRTDGSAGNIHVVYLKNSDATKLAVTLRAALAALPGQSNTPGSNSSGGGAPSGGLSNISQAQAINTNHNNSSSSGGMSGMNSGPSINAAGNNQPSTGGQIQADPSTNSLIISAPEPVYRELRAVIDKLDQRRAQVFVESLIAEVRADKAAELGVQWQALLGGAGIVGTNFSTASAGGGAAATNIVDLGVAALAYRNRTPGSTATPPTVRPGKGFNLLAGSSNLAVLANFLQSTGTGNVLSTPTLLTLDNEEAKIIVGQNVPFVTGSFTNTGSASSNTSVNPFQTYERKDVGLTLRVRPQISEDGTIKMVIYQEVSDVVAGTGGSANGPTTNKRAIESSVLVNDGSVVVLGGLLEDKFARNEDKVPVLGDIPLVGNLFKSQSRYAVKTNLMVFLRPVIVRDAAATESYSLDRYDYMRRAQQGNQPPASVVEHANQAPVMPFVIPDNPEAWRRPAPPPPLIEGPASGENHYLSRPSAPVNNFPASGEGHYLGGASERPFN</sequence>
<keyword evidence="4" id="KW-1134">Transmembrane beta strand</keyword>
<organism evidence="16 17">
    <name type="scientific">Ottowia thiooxydans</name>
    <dbReference type="NCBI Taxonomy" id="219182"/>
    <lineage>
        <taxon>Bacteria</taxon>
        <taxon>Pseudomonadati</taxon>
        <taxon>Pseudomonadota</taxon>
        <taxon>Betaproteobacteria</taxon>
        <taxon>Burkholderiales</taxon>
        <taxon>Comamonadaceae</taxon>
        <taxon>Ottowia</taxon>
    </lineage>
</organism>
<feature type="region of interest" description="Disordered" evidence="11">
    <location>
        <begin position="735"/>
        <end position="784"/>
    </location>
</feature>
<dbReference type="NCBIfam" id="TIGR02517">
    <property type="entry name" value="type_II_gspD"/>
    <property type="match status" value="1"/>
</dbReference>
<feature type="chain" id="PRO_5046711034" evidence="12">
    <location>
        <begin position="19"/>
        <end position="784"/>
    </location>
</feature>
<feature type="region of interest" description="Disordered" evidence="11">
    <location>
        <begin position="321"/>
        <end position="392"/>
    </location>
</feature>
<dbReference type="InterPro" id="IPR001775">
    <property type="entry name" value="GspD/PilQ"/>
</dbReference>
<dbReference type="InterPro" id="IPR049371">
    <property type="entry name" value="GspD-like_N0"/>
</dbReference>
<dbReference type="InterPro" id="IPR013356">
    <property type="entry name" value="T2SS_GspD"/>
</dbReference>
<dbReference type="Gene3D" id="3.30.1370.120">
    <property type="match status" value="3"/>
</dbReference>
<evidence type="ECO:0000256" key="6">
    <source>
        <dbReference type="ARBA" id="ARBA00022729"/>
    </source>
</evidence>
<name>A0ABV2QDR5_9BURK</name>
<feature type="domain" description="NolW-like" evidence="14">
    <location>
        <begin position="128"/>
        <end position="188"/>
    </location>
</feature>
<keyword evidence="3 10" id="KW-0813">Transport</keyword>
<evidence type="ECO:0000256" key="8">
    <source>
        <dbReference type="ARBA" id="ARBA00023136"/>
    </source>
</evidence>
<evidence type="ECO:0000313" key="17">
    <source>
        <dbReference type="Proteomes" id="UP001549320"/>
    </source>
</evidence>
<evidence type="ECO:0000256" key="4">
    <source>
        <dbReference type="ARBA" id="ARBA00022452"/>
    </source>
</evidence>
<proteinExistence type="inferred from homology"/>
<feature type="compositionally biased region" description="Low complexity" evidence="11">
    <location>
        <begin position="321"/>
        <end position="330"/>
    </location>
</feature>
<feature type="domain" description="GspD-like N0" evidence="15">
    <location>
        <begin position="32"/>
        <end position="99"/>
    </location>
</feature>
<comment type="similarity">
    <text evidence="2">Belongs to the bacterial secretin family. GSP D subfamily.</text>
</comment>
<dbReference type="InterPro" id="IPR004846">
    <property type="entry name" value="T2SS/T3SS_dom"/>
</dbReference>
<dbReference type="InterPro" id="IPR005644">
    <property type="entry name" value="NolW-like"/>
</dbReference>
<keyword evidence="5" id="KW-0812">Transmembrane</keyword>
<comment type="caution">
    <text evidence="16">The sequence shown here is derived from an EMBL/GenBank/DDBJ whole genome shotgun (WGS) entry which is preliminary data.</text>
</comment>
<evidence type="ECO:0000256" key="7">
    <source>
        <dbReference type="ARBA" id="ARBA00022927"/>
    </source>
</evidence>
<evidence type="ECO:0000313" key="16">
    <source>
        <dbReference type="EMBL" id="MET4579176.1"/>
    </source>
</evidence>
<feature type="domain" description="NolW-like" evidence="14">
    <location>
        <begin position="297"/>
        <end position="420"/>
    </location>
</feature>
<evidence type="ECO:0000256" key="5">
    <source>
        <dbReference type="ARBA" id="ARBA00022692"/>
    </source>
</evidence>
<reference evidence="16 17" key="1">
    <citation type="submission" date="2024-06" db="EMBL/GenBank/DDBJ databases">
        <title>Sorghum-associated microbial communities from plants grown in Nebraska, USA.</title>
        <authorList>
            <person name="Schachtman D."/>
        </authorList>
    </citation>
    <scope>NUCLEOTIDE SEQUENCE [LARGE SCALE GENOMIC DNA]</scope>
    <source>
        <strain evidence="16 17">2709</strain>
    </source>
</reference>
<dbReference type="PANTHER" id="PTHR30332">
    <property type="entry name" value="PROBABLE GENERAL SECRETION PATHWAY PROTEIN D"/>
    <property type="match status" value="1"/>
</dbReference>
<dbReference type="InterPro" id="IPR038591">
    <property type="entry name" value="NolW-like_sf"/>
</dbReference>
<accession>A0ABV2QDR5</accession>
<keyword evidence="8" id="KW-0472">Membrane</keyword>
<feature type="compositionally biased region" description="Polar residues" evidence="11">
    <location>
        <begin position="370"/>
        <end position="392"/>
    </location>
</feature>
<feature type="domain" description="Type II/III secretion system secretin-like" evidence="13">
    <location>
        <begin position="516"/>
        <end position="685"/>
    </location>
</feature>
<evidence type="ECO:0000256" key="11">
    <source>
        <dbReference type="SAM" id="MobiDB-lite"/>
    </source>
</evidence>
<protein>
    <submittedName>
        <fullName evidence="16">General secretion pathway protein D</fullName>
    </submittedName>
</protein>
<dbReference type="Pfam" id="PF00263">
    <property type="entry name" value="Secretin"/>
    <property type="match status" value="1"/>
</dbReference>
<dbReference type="InterPro" id="IPR050810">
    <property type="entry name" value="Bact_Secretion_Sys_Channel"/>
</dbReference>
<evidence type="ECO:0000259" key="13">
    <source>
        <dbReference type="Pfam" id="PF00263"/>
    </source>
</evidence>
<dbReference type="RefSeq" id="WP_354447018.1">
    <property type="nucleotide sequence ID" value="NZ_JBEPSH010000008.1"/>
</dbReference>
<feature type="compositionally biased region" description="Low complexity" evidence="11">
    <location>
        <begin position="355"/>
        <end position="369"/>
    </location>
</feature>
<gene>
    <name evidence="16" type="ORF">ABIE13_004299</name>
</gene>
<dbReference type="EMBL" id="JBEPSH010000008">
    <property type="protein sequence ID" value="MET4579176.1"/>
    <property type="molecule type" value="Genomic_DNA"/>
</dbReference>
<evidence type="ECO:0000256" key="12">
    <source>
        <dbReference type="SAM" id="SignalP"/>
    </source>
</evidence>